<dbReference type="InterPro" id="IPR039426">
    <property type="entry name" value="TonB-dep_rcpt-like"/>
</dbReference>
<dbReference type="PANTHER" id="PTHR47234">
    <property type="match status" value="1"/>
</dbReference>
<dbReference type="InterPro" id="IPR012910">
    <property type="entry name" value="Plug_dom"/>
</dbReference>
<name>A0A4R6Z4H2_9GAMM</name>
<comment type="similarity">
    <text evidence="9 11">Belongs to the TonB-dependent receptor family.</text>
</comment>
<evidence type="ECO:0000259" key="12">
    <source>
        <dbReference type="Pfam" id="PF00593"/>
    </source>
</evidence>
<dbReference type="InterPro" id="IPR036942">
    <property type="entry name" value="Beta-barrel_TonB_sf"/>
</dbReference>
<protein>
    <submittedName>
        <fullName evidence="14">TonB-dependent receptor-like protein</fullName>
    </submittedName>
</protein>
<comment type="subcellular location">
    <subcellularLocation>
        <location evidence="1 9">Cell outer membrane</location>
        <topology evidence="1 9">Multi-pass membrane protein</topology>
    </subcellularLocation>
</comment>
<evidence type="ECO:0000256" key="9">
    <source>
        <dbReference type="PROSITE-ProRule" id="PRU01360"/>
    </source>
</evidence>
<dbReference type="EMBL" id="SNZH01000003">
    <property type="protein sequence ID" value="TDR46598.1"/>
    <property type="molecule type" value="Genomic_DNA"/>
</dbReference>
<gene>
    <name evidence="14" type="ORF">DFR29_103132</name>
</gene>
<evidence type="ECO:0000256" key="4">
    <source>
        <dbReference type="ARBA" id="ARBA00022692"/>
    </source>
</evidence>
<keyword evidence="3 9" id="KW-1134">Transmembrane beta strand</keyword>
<dbReference type="SUPFAM" id="SSF56935">
    <property type="entry name" value="Porins"/>
    <property type="match status" value="1"/>
</dbReference>
<dbReference type="Pfam" id="PF00593">
    <property type="entry name" value="TonB_dep_Rec_b-barrel"/>
    <property type="match status" value="1"/>
</dbReference>
<feature type="domain" description="TonB-dependent receptor plug" evidence="13">
    <location>
        <begin position="91"/>
        <end position="206"/>
    </location>
</feature>
<keyword evidence="15" id="KW-1185">Reference proteome</keyword>
<dbReference type="PANTHER" id="PTHR47234:SF1">
    <property type="entry name" value="TONB-DEPENDENT RECEPTOR"/>
    <property type="match status" value="1"/>
</dbReference>
<evidence type="ECO:0000256" key="7">
    <source>
        <dbReference type="ARBA" id="ARBA00023136"/>
    </source>
</evidence>
<dbReference type="Gene3D" id="2.170.130.10">
    <property type="entry name" value="TonB-dependent receptor, plug domain"/>
    <property type="match status" value="1"/>
</dbReference>
<evidence type="ECO:0000256" key="2">
    <source>
        <dbReference type="ARBA" id="ARBA00022448"/>
    </source>
</evidence>
<dbReference type="PROSITE" id="PS00430">
    <property type="entry name" value="TONB_DEPENDENT_REC_1"/>
    <property type="match status" value="1"/>
</dbReference>
<dbReference type="InterPro" id="IPR000531">
    <property type="entry name" value="Beta-barrel_TonB"/>
</dbReference>
<dbReference type="Gene3D" id="2.40.170.20">
    <property type="entry name" value="TonB-dependent receptor, beta-barrel domain"/>
    <property type="match status" value="1"/>
</dbReference>
<evidence type="ECO:0000256" key="3">
    <source>
        <dbReference type="ARBA" id="ARBA00022452"/>
    </source>
</evidence>
<keyword evidence="5" id="KW-0732">Signal</keyword>
<proteinExistence type="inferred from homology"/>
<feature type="domain" description="TonB-dependent receptor-like beta-barrel" evidence="12">
    <location>
        <begin position="358"/>
        <end position="912"/>
    </location>
</feature>
<keyword evidence="14" id="KW-0675">Receptor</keyword>
<keyword evidence="7 9" id="KW-0472">Membrane</keyword>
<evidence type="ECO:0000256" key="10">
    <source>
        <dbReference type="PROSITE-ProRule" id="PRU10143"/>
    </source>
</evidence>
<evidence type="ECO:0000313" key="14">
    <source>
        <dbReference type="EMBL" id="TDR46598.1"/>
    </source>
</evidence>
<comment type="caution">
    <text evidence="14">The sequence shown here is derived from an EMBL/GenBank/DDBJ whole genome shotgun (WGS) entry which is preliminary data.</text>
</comment>
<dbReference type="Proteomes" id="UP000295293">
    <property type="component" value="Unassembled WGS sequence"/>
</dbReference>
<keyword evidence="8 9" id="KW-0998">Cell outer membrane</keyword>
<keyword evidence="4 9" id="KW-0812">Transmembrane</keyword>
<keyword evidence="6 10" id="KW-0798">TonB box</keyword>
<organism evidence="14 15">
    <name type="scientific">Tahibacter aquaticus</name>
    <dbReference type="NCBI Taxonomy" id="520092"/>
    <lineage>
        <taxon>Bacteria</taxon>
        <taxon>Pseudomonadati</taxon>
        <taxon>Pseudomonadota</taxon>
        <taxon>Gammaproteobacteria</taxon>
        <taxon>Lysobacterales</taxon>
        <taxon>Rhodanobacteraceae</taxon>
        <taxon>Tahibacter</taxon>
    </lineage>
</organism>
<feature type="short sequence motif" description="TonB box" evidence="10">
    <location>
        <begin position="77"/>
        <end position="83"/>
    </location>
</feature>
<evidence type="ECO:0000313" key="15">
    <source>
        <dbReference type="Proteomes" id="UP000295293"/>
    </source>
</evidence>
<sequence>MPPSGGLAPENRLAGSVDALPEKFTTLLCTSLGGCMRRTPLYLAIAFASFGAVPAIAAAQSGQPAATDENNATELESVVVTGSRIPRATIEGPAPVTVITADDIRAKGLATAYDVVRSLTQSTGSVQTQQFQGFTPGAQQVDLRGLGPSYTLVLLNGRRMADFPLAYNGQSNFTDIANIPVSMIERIEVLTGSASAVYGSDAVSGVINFILKKKADGSTLNYRIGDTSDGGGFSQRLQMTTGGSIGRLDTLFGVEFYKQDPIFQYQRSFQDSLNDDPSLNGRAAVPSRVFLRWNPATLRYIDPGQATCDALSHLDRGTLDYSFRPNRGYYCGSTEALYGTVQNERENGVGYAALTYHLTDDTRLYLDYQAAHTRAKFGGGPNFWGYTGSGDNAFINADTGTFEAWQRIFTPEEVGGLDAVLDYNRDTTRSLTTGIEGQLGAWHYDAGYSHSSFTMVQAHRAILSAEADRFFLGESEGVDEETGYDIFRPDVSRLYRPLTVAEYNSISRFTPIRGRTRAESFNLTVDNGELFSLPAGDVGIAAVAEYGTQSYSMQIDPDVLNNRYFSWTGTGGAGSRSHYAVGAELRVPILSTLSLTPAARYDSYRFAGHSTGKATQSLGLEWRPLDSLLVRGSAATSFRAPDLHYVFAGPSGAYYTLTDYYLCRSRQPDVPYSDCDFDSVSVKGTRSGNRQLDDETGKSFTYGFVWSPLPEFDLSLDYYDIRLDNAITDRSLDEILSKEADCRLGRTEGGTVVDINSPTCQQVLALVNRNPADALINPGQIAGADTYPINAASLRNAGIDATVNYRLETARLGDFRFRFNYTGVLKYTYQQFPGDDEINVRDDRGNNNLRSKVSGSVAWTLGPVTTTVFGQRYGSLPTRDQSGRYGPTMTYNLSADYRINDRARIGLAINNVRNTPPHRDNTNSTYPYYDQFQFDPIGRQYFLEFAYRFGGSAER</sequence>
<dbReference type="GO" id="GO:0009279">
    <property type="term" value="C:cell outer membrane"/>
    <property type="evidence" value="ECO:0007669"/>
    <property type="project" value="UniProtKB-SubCell"/>
</dbReference>
<dbReference type="PROSITE" id="PS52016">
    <property type="entry name" value="TONB_DEPENDENT_REC_3"/>
    <property type="match status" value="1"/>
</dbReference>
<evidence type="ECO:0000256" key="8">
    <source>
        <dbReference type="ARBA" id="ARBA00023237"/>
    </source>
</evidence>
<dbReference type="InterPro" id="IPR010916">
    <property type="entry name" value="TonB_box_CS"/>
</dbReference>
<evidence type="ECO:0000259" key="13">
    <source>
        <dbReference type="Pfam" id="PF07715"/>
    </source>
</evidence>
<evidence type="ECO:0000256" key="11">
    <source>
        <dbReference type="RuleBase" id="RU003357"/>
    </source>
</evidence>
<keyword evidence="2 9" id="KW-0813">Transport</keyword>
<evidence type="ECO:0000256" key="1">
    <source>
        <dbReference type="ARBA" id="ARBA00004571"/>
    </source>
</evidence>
<reference evidence="14 15" key="1">
    <citation type="submission" date="2019-03" db="EMBL/GenBank/DDBJ databases">
        <title>Genomic Encyclopedia of Type Strains, Phase IV (KMG-IV): sequencing the most valuable type-strain genomes for metagenomic binning, comparative biology and taxonomic classification.</title>
        <authorList>
            <person name="Goeker M."/>
        </authorList>
    </citation>
    <scope>NUCLEOTIDE SEQUENCE [LARGE SCALE GENOMIC DNA]</scope>
    <source>
        <strain evidence="14 15">DSM 21667</strain>
    </source>
</reference>
<dbReference type="AlphaFoldDB" id="A0A4R6Z4H2"/>
<dbReference type="Pfam" id="PF07715">
    <property type="entry name" value="Plug"/>
    <property type="match status" value="1"/>
</dbReference>
<dbReference type="InterPro" id="IPR037066">
    <property type="entry name" value="Plug_dom_sf"/>
</dbReference>
<accession>A0A4R6Z4H2</accession>
<evidence type="ECO:0000256" key="5">
    <source>
        <dbReference type="ARBA" id="ARBA00022729"/>
    </source>
</evidence>
<evidence type="ECO:0000256" key="6">
    <source>
        <dbReference type="ARBA" id="ARBA00023077"/>
    </source>
</evidence>